<feature type="transmembrane region" description="Helical" evidence="5">
    <location>
        <begin position="353"/>
        <end position="372"/>
    </location>
</feature>
<feature type="transmembrane region" description="Helical" evidence="5">
    <location>
        <begin position="46"/>
        <end position="63"/>
    </location>
</feature>
<feature type="transmembrane region" description="Helical" evidence="5">
    <location>
        <begin position="119"/>
        <end position="136"/>
    </location>
</feature>
<feature type="transmembrane region" description="Helical" evidence="5">
    <location>
        <begin position="284"/>
        <end position="309"/>
    </location>
</feature>
<name>A0A1H2TUU9_9BACL</name>
<gene>
    <name evidence="7" type="ORF">SAMN04489725_106124</name>
</gene>
<evidence type="ECO:0000256" key="1">
    <source>
        <dbReference type="ARBA" id="ARBA00004141"/>
    </source>
</evidence>
<feature type="transmembrane region" description="Helical" evidence="5">
    <location>
        <begin position="168"/>
        <end position="188"/>
    </location>
</feature>
<keyword evidence="8" id="KW-1185">Reference proteome</keyword>
<evidence type="ECO:0000313" key="7">
    <source>
        <dbReference type="EMBL" id="SDW47129.1"/>
    </source>
</evidence>
<evidence type="ECO:0000256" key="5">
    <source>
        <dbReference type="SAM" id="Phobius"/>
    </source>
</evidence>
<evidence type="ECO:0000259" key="6">
    <source>
        <dbReference type="Pfam" id="PF13515"/>
    </source>
</evidence>
<comment type="subcellular location">
    <subcellularLocation>
        <location evidence="1">Membrane</location>
        <topology evidence="1">Multi-pass membrane protein</topology>
    </subcellularLocation>
</comment>
<evidence type="ECO:0000313" key="8">
    <source>
        <dbReference type="Proteomes" id="UP000182589"/>
    </source>
</evidence>
<dbReference type="AlphaFoldDB" id="A0A1H2TUU9"/>
<sequence length="375" mass="40207">MNKNRRYPKPQVRLRQPVLAGASPHDPPKLHHAFLLRKAPWPWRRALGAGLCLFVPLFAATLAHRPLWGLLATIGGFTGIYTAAIPLRRLALKLVIVAVGLSVSLGLGTMSAASPASMAIVFALVGGCATFLCSALQVAPPGPFFFIMACAIGTGMPVDPVAAPERAAVALVGGAIAWVISMGIAWGLSWRQPHHHTESAKRLMNRAPFQLAALRLRHALPIRSPYMMAGFRMALGICCAVLLAYALGNTRPYWVPVGCAATLIGTTMMGTIHRAIQRAFGTALGVLIAGAILSFRPSYIALACIVFVLQTVTELLIPRNYGLAVIFITPLALTITEIARVGLSVPTLIHARFIDTLLGCCVGLVIRLLWWLPEK</sequence>
<keyword evidence="2 5" id="KW-0812">Transmembrane</keyword>
<protein>
    <submittedName>
        <fullName evidence="7">Fusaric acid resistance protein-like</fullName>
    </submittedName>
</protein>
<dbReference type="Proteomes" id="UP000182589">
    <property type="component" value="Unassembled WGS sequence"/>
</dbReference>
<keyword evidence="3 5" id="KW-1133">Transmembrane helix</keyword>
<reference evidence="8" key="1">
    <citation type="submission" date="2016-10" db="EMBL/GenBank/DDBJ databases">
        <authorList>
            <person name="Varghese N."/>
        </authorList>
    </citation>
    <scope>NUCLEOTIDE SEQUENCE [LARGE SCALE GENOMIC DNA]</scope>
    <source>
        <strain evidence="8">DSM 12489</strain>
    </source>
</reference>
<feature type="transmembrane region" description="Helical" evidence="5">
    <location>
        <begin position="226"/>
        <end position="247"/>
    </location>
</feature>
<dbReference type="EMBL" id="FNOJ01000006">
    <property type="protein sequence ID" value="SDW47129.1"/>
    <property type="molecule type" value="Genomic_DNA"/>
</dbReference>
<feature type="transmembrane region" description="Helical" evidence="5">
    <location>
        <begin position="253"/>
        <end position="272"/>
    </location>
</feature>
<accession>A0A1H2TUU9</accession>
<proteinExistence type="predicted"/>
<dbReference type="RefSeq" id="WP_006445454.1">
    <property type="nucleotide sequence ID" value="NZ_BSRA01000008.1"/>
</dbReference>
<dbReference type="GO" id="GO:0016020">
    <property type="term" value="C:membrane"/>
    <property type="evidence" value="ECO:0007669"/>
    <property type="project" value="UniProtKB-SubCell"/>
</dbReference>
<evidence type="ECO:0000256" key="2">
    <source>
        <dbReference type="ARBA" id="ARBA00022692"/>
    </source>
</evidence>
<feature type="transmembrane region" description="Helical" evidence="5">
    <location>
        <begin position="94"/>
        <end position="113"/>
    </location>
</feature>
<dbReference type="InterPro" id="IPR049453">
    <property type="entry name" value="Memb_transporter_dom"/>
</dbReference>
<keyword evidence="4 5" id="KW-0472">Membrane</keyword>
<feature type="domain" description="Integral membrane bound transporter" evidence="6">
    <location>
        <begin position="240"/>
        <end position="366"/>
    </location>
</feature>
<feature type="transmembrane region" description="Helical" evidence="5">
    <location>
        <begin position="69"/>
        <end position="87"/>
    </location>
</feature>
<feature type="transmembrane region" description="Helical" evidence="5">
    <location>
        <begin position="321"/>
        <end position="341"/>
    </location>
</feature>
<evidence type="ECO:0000256" key="3">
    <source>
        <dbReference type="ARBA" id="ARBA00022989"/>
    </source>
</evidence>
<organism evidence="7 8">
    <name type="scientific">Alicyclobacillus hesperidum</name>
    <dbReference type="NCBI Taxonomy" id="89784"/>
    <lineage>
        <taxon>Bacteria</taxon>
        <taxon>Bacillati</taxon>
        <taxon>Bacillota</taxon>
        <taxon>Bacilli</taxon>
        <taxon>Bacillales</taxon>
        <taxon>Alicyclobacillaceae</taxon>
        <taxon>Alicyclobacillus</taxon>
    </lineage>
</organism>
<dbReference type="STRING" id="89784.SAMN04489725_106124"/>
<evidence type="ECO:0000256" key="4">
    <source>
        <dbReference type="ARBA" id="ARBA00023136"/>
    </source>
</evidence>
<dbReference type="Pfam" id="PF13515">
    <property type="entry name" value="FUSC_2"/>
    <property type="match status" value="1"/>
</dbReference>